<evidence type="ECO:0000256" key="3">
    <source>
        <dbReference type="ARBA" id="ARBA00023315"/>
    </source>
</evidence>
<gene>
    <name evidence="5" type="primary">LOC107022809</name>
</gene>
<evidence type="ECO:0000256" key="2">
    <source>
        <dbReference type="ARBA" id="ARBA00022679"/>
    </source>
</evidence>
<dbReference type="InterPro" id="IPR023213">
    <property type="entry name" value="CAT-like_dom_sf"/>
</dbReference>
<name>A0ABM1H128_SOLPN</name>
<reference evidence="4" key="1">
    <citation type="journal article" date="2014" name="Nat. Genet.">
        <title>The genome of the stress-tolerant wild tomato species Solanum pennellii.</title>
        <authorList>
            <person name="Bolger A."/>
            <person name="Scossa F."/>
            <person name="Bolger M.E."/>
            <person name="Lanz C."/>
            <person name="Maumus F."/>
            <person name="Tohge T."/>
            <person name="Quesneville H."/>
            <person name="Alseekh S."/>
            <person name="Sorensen I."/>
            <person name="Lichtenstein G."/>
            <person name="Fich E.A."/>
            <person name="Conte M."/>
            <person name="Keller H."/>
            <person name="Schneeberger K."/>
            <person name="Schwacke R."/>
            <person name="Ofner I."/>
            <person name="Vrebalov J."/>
            <person name="Xu Y."/>
            <person name="Osorio S."/>
            <person name="Aflitos S.A."/>
            <person name="Schijlen E."/>
            <person name="Jimenez-Gomez J.M."/>
            <person name="Ryngajllo M."/>
            <person name="Kimura S."/>
            <person name="Kumar R."/>
            <person name="Koenig D."/>
            <person name="Headland L.R."/>
            <person name="Maloof J.N."/>
            <person name="Sinha N."/>
            <person name="van Ham R.C."/>
            <person name="Lankhorst R.K."/>
            <person name="Mao L."/>
            <person name="Vogel A."/>
            <person name="Arsova B."/>
            <person name="Panstruga R."/>
            <person name="Fei Z."/>
            <person name="Rose J.K."/>
            <person name="Zamir D."/>
            <person name="Carrari F."/>
            <person name="Giovannoni J.J."/>
            <person name="Weigel D."/>
            <person name="Usadel B."/>
            <person name="Fernie A.R."/>
        </authorList>
    </citation>
    <scope>NUCLEOTIDE SEQUENCE [LARGE SCALE GENOMIC DNA]</scope>
    <source>
        <strain evidence="4">cv. LA0716</strain>
    </source>
</reference>
<reference evidence="5" key="2">
    <citation type="submission" date="2025-08" db="UniProtKB">
        <authorList>
            <consortium name="RefSeq"/>
        </authorList>
    </citation>
    <scope>IDENTIFICATION</scope>
</reference>
<dbReference type="Pfam" id="PF02458">
    <property type="entry name" value="Transferase"/>
    <property type="match status" value="1"/>
</dbReference>
<evidence type="ECO:0000313" key="4">
    <source>
        <dbReference type="Proteomes" id="UP000694930"/>
    </source>
</evidence>
<dbReference type="PANTHER" id="PTHR31623:SF81">
    <property type="entry name" value="ACYLSUGAR ACYLTRANSFERASE 3-LIKE"/>
    <property type="match status" value="1"/>
</dbReference>
<keyword evidence="3" id="KW-0012">Acyltransferase</keyword>
<keyword evidence="4" id="KW-1185">Reference proteome</keyword>
<dbReference type="Gene3D" id="3.30.559.10">
    <property type="entry name" value="Chloramphenicol acetyltransferase-like domain"/>
    <property type="match status" value="2"/>
</dbReference>
<evidence type="ECO:0000313" key="5">
    <source>
        <dbReference type="RefSeq" id="XP_015078882.2"/>
    </source>
</evidence>
<proteinExistence type="inferred from homology"/>
<dbReference type="RefSeq" id="XP_015078882.2">
    <property type="nucleotide sequence ID" value="XM_015223396.2"/>
</dbReference>
<keyword evidence="2" id="KW-0808">Transferase</keyword>
<dbReference type="GeneID" id="107022809"/>
<sequence>MPLVFFYPKNQVNAIPNGPKTISNVLSNSLSKILSYYYPWAGTLKDNATIECDDQGAEFLEVQINSSMDKVVNHPDSNVKDLTFPQGLPWANGVDRALIVAQLSHFDCGGIALSVCLSHKIGDGSSAHCFLRDWAALTRNSNTNPSPYFVEDSIVPSPIGPLVSPVIGSDTDKCVQKRFVFSSTKLSALKSSIGVQNVTSNEAANALIYKCAASSGTVVNSGSFKRSQLVQFLDIREITSPQLPPNSIGNLISIISSPIYEDKEELKLPNLVTDIKKSKNYLSARDNNVEENEFAIEMLDAYRSGEVTFYKRKCDHYFSSSVCKFPFSQDLDFGFGKPIRSSIAKGPINKFIHLMRTYDGGIEAFVNLNEQEMSVFEHDDQLLEFATPINEDFCNKEEQ</sequence>
<protein>
    <submittedName>
        <fullName evidence="5">Acylsugar acyltransferase 3-like</fullName>
    </submittedName>
</protein>
<comment type="similarity">
    <text evidence="1">Belongs to the plant acyltransferase family.</text>
</comment>
<dbReference type="PANTHER" id="PTHR31623">
    <property type="entry name" value="F21J9.9"/>
    <property type="match status" value="1"/>
</dbReference>
<accession>A0ABM1H128</accession>
<dbReference type="Proteomes" id="UP000694930">
    <property type="component" value="Chromosome 6"/>
</dbReference>
<evidence type="ECO:0000256" key="1">
    <source>
        <dbReference type="ARBA" id="ARBA00009861"/>
    </source>
</evidence>
<organism evidence="4 5">
    <name type="scientific">Solanum pennellii</name>
    <name type="common">Tomato</name>
    <name type="synonym">Lycopersicon pennellii</name>
    <dbReference type="NCBI Taxonomy" id="28526"/>
    <lineage>
        <taxon>Eukaryota</taxon>
        <taxon>Viridiplantae</taxon>
        <taxon>Streptophyta</taxon>
        <taxon>Embryophyta</taxon>
        <taxon>Tracheophyta</taxon>
        <taxon>Spermatophyta</taxon>
        <taxon>Magnoliopsida</taxon>
        <taxon>eudicotyledons</taxon>
        <taxon>Gunneridae</taxon>
        <taxon>Pentapetalae</taxon>
        <taxon>asterids</taxon>
        <taxon>lamiids</taxon>
        <taxon>Solanales</taxon>
        <taxon>Solanaceae</taxon>
        <taxon>Solanoideae</taxon>
        <taxon>Solaneae</taxon>
        <taxon>Solanum</taxon>
        <taxon>Solanum subgen. Lycopersicon</taxon>
    </lineage>
</organism>